<keyword evidence="2" id="KW-1185">Reference proteome</keyword>
<organism evidence="1 2">
    <name type="scientific">Nannocystis radixulma</name>
    <dbReference type="NCBI Taxonomy" id="2995305"/>
    <lineage>
        <taxon>Bacteria</taxon>
        <taxon>Pseudomonadati</taxon>
        <taxon>Myxococcota</taxon>
        <taxon>Polyangia</taxon>
        <taxon>Nannocystales</taxon>
        <taxon>Nannocystaceae</taxon>
        <taxon>Nannocystis</taxon>
    </lineage>
</organism>
<name>A0ABT5BQM6_9BACT</name>
<dbReference type="EMBL" id="JAQNDN010000028">
    <property type="protein sequence ID" value="MDC0675865.1"/>
    <property type="molecule type" value="Genomic_DNA"/>
</dbReference>
<proteinExistence type="predicted"/>
<reference evidence="1 2" key="1">
    <citation type="submission" date="2022-11" db="EMBL/GenBank/DDBJ databases">
        <title>Minimal conservation of predation-associated metabolite biosynthetic gene clusters underscores biosynthetic potential of Myxococcota including descriptions for ten novel species: Archangium lansinium sp. nov., Myxococcus landrumus sp. nov., Nannocystis bai.</title>
        <authorList>
            <person name="Ahearne A."/>
            <person name="Stevens C."/>
            <person name="Dowd S."/>
        </authorList>
    </citation>
    <scope>NUCLEOTIDE SEQUENCE [LARGE SCALE GENOMIC DNA]</scope>
    <source>
        <strain evidence="1 2">NCELM</strain>
    </source>
</reference>
<gene>
    <name evidence="1" type="ORF">POL58_49505</name>
</gene>
<sequence>MTTADPCARAHPHTIVTITALLRIARFLPDRPRAWPPEKQIA</sequence>
<dbReference type="Proteomes" id="UP001217838">
    <property type="component" value="Unassembled WGS sequence"/>
</dbReference>
<comment type="caution">
    <text evidence="1">The sequence shown here is derived from an EMBL/GenBank/DDBJ whole genome shotgun (WGS) entry which is preliminary data.</text>
</comment>
<accession>A0ABT5BQM6</accession>
<dbReference type="RefSeq" id="WP_272011488.1">
    <property type="nucleotide sequence ID" value="NZ_JAQNDN010000028.1"/>
</dbReference>
<protein>
    <submittedName>
        <fullName evidence="1">Uncharacterized protein</fullName>
    </submittedName>
</protein>
<evidence type="ECO:0000313" key="2">
    <source>
        <dbReference type="Proteomes" id="UP001217838"/>
    </source>
</evidence>
<evidence type="ECO:0000313" key="1">
    <source>
        <dbReference type="EMBL" id="MDC0675865.1"/>
    </source>
</evidence>